<proteinExistence type="predicted"/>
<accession>A0AAD5R9M7</accession>
<gene>
    <name evidence="1" type="ORF">KIN20_033016</name>
</gene>
<reference evidence="1" key="1">
    <citation type="submission" date="2021-06" db="EMBL/GenBank/DDBJ databases">
        <title>Parelaphostrongylus tenuis whole genome reference sequence.</title>
        <authorList>
            <person name="Garwood T.J."/>
            <person name="Larsen P.A."/>
            <person name="Fountain-Jones N.M."/>
            <person name="Garbe J.R."/>
            <person name="Macchietto M.G."/>
            <person name="Kania S.A."/>
            <person name="Gerhold R.W."/>
            <person name="Richards J.E."/>
            <person name="Wolf T.M."/>
        </authorList>
    </citation>
    <scope>NUCLEOTIDE SEQUENCE</scope>
    <source>
        <strain evidence="1">MNPRO001-30</strain>
        <tissue evidence="1">Meninges</tissue>
    </source>
</reference>
<evidence type="ECO:0000313" key="1">
    <source>
        <dbReference type="EMBL" id="KAJ1371129.1"/>
    </source>
</evidence>
<dbReference type="EMBL" id="JAHQIW010006916">
    <property type="protein sequence ID" value="KAJ1371129.1"/>
    <property type="molecule type" value="Genomic_DNA"/>
</dbReference>
<dbReference type="AlphaFoldDB" id="A0AAD5R9M7"/>
<name>A0AAD5R9M7_PARTN</name>
<sequence length="69" mass="7414">MDMTKDQKDCPKRTAGITIMHAPANSTSTVIGNMQVTAMCQSVVCRAVPMFASGPFGLYFFPTNALNVV</sequence>
<keyword evidence="2" id="KW-1185">Reference proteome</keyword>
<dbReference type="Proteomes" id="UP001196413">
    <property type="component" value="Unassembled WGS sequence"/>
</dbReference>
<comment type="caution">
    <text evidence="1">The sequence shown here is derived from an EMBL/GenBank/DDBJ whole genome shotgun (WGS) entry which is preliminary data.</text>
</comment>
<protein>
    <submittedName>
        <fullName evidence="1">Uncharacterized protein</fullName>
    </submittedName>
</protein>
<evidence type="ECO:0000313" key="2">
    <source>
        <dbReference type="Proteomes" id="UP001196413"/>
    </source>
</evidence>
<organism evidence="1 2">
    <name type="scientific">Parelaphostrongylus tenuis</name>
    <name type="common">Meningeal worm</name>
    <dbReference type="NCBI Taxonomy" id="148309"/>
    <lineage>
        <taxon>Eukaryota</taxon>
        <taxon>Metazoa</taxon>
        <taxon>Ecdysozoa</taxon>
        <taxon>Nematoda</taxon>
        <taxon>Chromadorea</taxon>
        <taxon>Rhabditida</taxon>
        <taxon>Rhabditina</taxon>
        <taxon>Rhabditomorpha</taxon>
        <taxon>Strongyloidea</taxon>
        <taxon>Metastrongylidae</taxon>
        <taxon>Parelaphostrongylus</taxon>
    </lineage>
</organism>